<accession>A0A7M3MHR7</accession>
<reference evidence="3 4" key="1">
    <citation type="submission" date="2018-06" db="EMBL/GenBank/DDBJ databases">
        <title>Complete genome of Desulfovibrio indonesiensis P37SLT.</title>
        <authorList>
            <person name="Crispim J.S."/>
            <person name="Vidigal P.M.P."/>
            <person name="Silva L.C.F."/>
            <person name="Laguardia C.N."/>
            <person name="Araujo L.C."/>
            <person name="Dias R.S."/>
            <person name="Sousa M.P."/>
            <person name="Paula S.O."/>
            <person name="Silva C."/>
        </authorList>
    </citation>
    <scope>NUCLEOTIDE SEQUENCE [LARGE SCALE GENOMIC DNA]</scope>
    <source>
        <strain evidence="3 4">P37SLT</strain>
    </source>
</reference>
<dbReference type="Pfam" id="PF13432">
    <property type="entry name" value="TPR_16"/>
    <property type="match status" value="1"/>
</dbReference>
<gene>
    <name evidence="3" type="ORF">DPQ33_04530</name>
</gene>
<dbReference type="RefSeq" id="WP_144301998.1">
    <property type="nucleotide sequence ID" value="NZ_QMIE01000003.1"/>
</dbReference>
<evidence type="ECO:0000256" key="1">
    <source>
        <dbReference type="PROSITE-ProRule" id="PRU00339"/>
    </source>
</evidence>
<evidence type="ECO:0000256" key="2">
    <source>
        <dbReference type="SAM" id="MobiDB-lite"/>
    </source>
</evidence>
<proteinExistence type="predicted"/>
<dbReference type="SMART" id="SM00028">
    <property type="entry name" value="TPR"/>
    <property type="match status" value="2"/>
</dbReference>
<name>A0A7M3MHR7_9BACT</name>
<dbReference type="InterPro" id="IPR011990">
    <property type="entry name" value="TPR-like_helical_dom_sf"/>
</dbReference>
<dbReference type="PROSITE" id="PS50005">
    <property type="entry name" value="TPR"/>
    <property type="match status" value="1"/>
</dbReference>
<dbReference type="Gene3D" id="1.25.40.10">
    <property type="entry name" value="Tetratricopeptide repeat domain"/>
    <property type="match status" value="1"/>
</dbReference>
<sequence>MSNFERFRVLIAESDPVMAKIILNQVACSGYPAEDINEQGTNPPGSEKGCLDFVMVQWAIASADDFSFLRNLENSSTPIPYIVMLRDKDGPAEKFQGQLEDRGSRFILSQPFSTDKLEEALHDVVAALPEALRDDYRRCMGNGHLTTPFDLGAASLPGTADLPGAGPHNQASNSGDMSPDTPEIQVRSSLFDLAEADGASVNGSAANGSLTEEEQAVVSWFDDPEFLGSTQRLRESIQFRLSFDETNNGVSVEKVAEPPAPYGEQAAPVASSAPPQPLQESPRDQAAETAKESSAMTARLHFSRGKEALAARDYTQAIRNFTAVLQLKPGSPQAYKGLAVAFRGKGDWNRSCYFLGRACQSFIWCGKFEEGLAMHEEMKKRGITTVHPFGAVAQTLVKRGRLDKALRLLEQGRKLAPKDADMLWAYALLLSFKGDKQSAVRALDELLASAAKHKDAKNLRAKLLSKPPKPKNGNGGNDPESPLDAGPLSDEES</sequence>
<feature type="compositionally biased region" description="Basic and acidic residues" evidence="2">
    <location>
        <begin position="281"/>
        <end position="291"/>
    </location>
</feature>
<protein>
    <recommendedName>
        <fullName evidence="5">Tetratricopeptide repeat-containing protein</fullName>
    </recommendedName>
</protein>
<dbReference type="EMBL" id="QMIE01000003">
    <property type="protein sequence ID" value="TVM18743.1"/>
    <property type="molecule type" value="Genomic_DNA"/>
</dbReference>
<dbReference type="Pfam" id="PF14559">
    <property type="entry name" value="TPR_19"/>
    <property type="match status" value="1"/>
</dbReference>
<evidence type="ECO:0000313" key="4">
    <source>
        <dbReference type="Proteomes" id="UP000448292"/>
    </source>
</evidence>
<feature type="region of interest" description="Disordered" evidence="2">
    <location>
        <begin position="456"/>
        <end position="493"/>
    </location>
</feature>
<evidence type="ECO:0008006" key="5">
    <source>
        <dbReference type="Google" id="ProtNLM"/>
    </source>
</evidence>
<dbReference type="Proteomes" id="UP000448292">
    <property type="component" value="Unassembled WGS sequence"/>
</dbReference>
<dbReference type="InterPro" id="IPR019734">
    <property type="entry name" value="TPR_rpt"/>
</dbReference>
<comment type="caution">
    <text evidence="3">The sequence shown here is derived from an EMBL/GenBank/DDBJ whole genome shotgun (WGS) entry which is preliminary data.</text>
</comment>
<dbReference type="OrthoDB" id="5400786at2"/>
<organism evidence="3 4">
    <name type="scientific">Oceanidesulfovibrio indonesiensis</name>
    <dbReference type="NCBI Taxonomy" id="54767"/>
    <lineage>
        <taxon>Bacteria</taxon>
        <taxon>Pseudomonadati</taxon>
        <taxon>Thermodesulfobacteriota</taxon>
        <taxon>Desulfovibrionia</taxon>
        <taxon>Desulfovibrionales</taxon>
        <taxon>Desulfovibrionaceae</taxon>
        <taxon>Oceanidesulfovibrio</taxon>
    </lineage>
</organism>
<dbReference type="AlphaFoldDB" id="A0A7M3MHR7"/>
<evidence type="ECO:0000313" key="3">
    <source>
        <dbReference type="EMBL" id="TVM18743.1"/>
    </source>
</evidence>
<feature type="region of interest" description="Disordered" evidence="2">
    <location>
        <begin position="260"/>
        <end position="292"/>
    </location>
</feature>
<keyword evidence="1" id="KW-0802">TPR repeat</keyword>
<feature type="region of interest" description="Disordered" evidence="2">
    <location>
        <begin position="156"/>
        <end position="183"/>
    </location>
</feature>
<feature type="repeat" description="TPR" evidence="1">
    <location>
        <begin position="298"/>
        <end position="331"/>
    </location>
</feature>
<dbReference type="SUPFAM" id="SSF48452">
    <property type="entry name" value="TPR-like"/>
    <property type="match status" value="1"/>
</dbReference>
<keyword evidence="4" id="KW-1185">Reference proteome</keyword>